<evidence type="ECO:0000256" key="3">
    <source>
        <dbReference type="ARBA" id="ARBA00023157"/>
    </source>
</evidence>
<dbReference type="Gene3D" id="3.40.30.10">
    <property type="entry name" value="Glutaredoxin"/>
    <property type="match status" value="1"/>
</dbReference>
<evidence type="ECO:0000256" key="1">
    <source>
        <dbReference type="ARBA" id="ARBA00004196"/>
    </source>
</evidence>
<accession>W7YBS6</accession>
<dbReference type="PANTHER" id="PTHR42852:SF6">
    <property type="entry name" value="THIOL:DISULFIDE INTERCHANGE PROTEIN DSBE"/>
    <property type="match status" value="1"/>
</dbReference>
<name>W7YBS6_9BACT</name>
<dbReference type="PROSITE" id="PS51257">
    <property type="entry name" value="PROKAR_LIPOPROTEIN"/>
    <property type="match status" value="1"/>
</dbReference>
<keyword evidence="2" id="KW-0201">Cytochrome c-type biogenesis</keyword>
<dbReference type="InterPro" id="IPR036249">
    <property type="entry name" value="Thioredoxin-like_sf"/>
</dbReference>
<feature type="domain" description="Thioredoxin" evidence="5">
    <location>
        <begin position="325"/>
        <end position="472"/>
    </location>
</feature>
<dbReference type="PROSITE" id="PS51352">
    <property type="entry name" value="THIOREDOXIN_2"/>
    <property type="match status" value="1"/>
</dbReference>
<dbReference type="STRING" id="869213.GCA_000517085_03726"/>
<dbReference type="InterPro" id="IPR050553">
    <property type="entry name" value="Thioredoxin_ResA/DsbE_sf"/>
</dbReference>
<dbReference type="InterPro" id="IPR012336">
    <property type="entry name" value="Thioredoxin-like_fold"/>
</dbReference>
<sequence>MKKDFFIISLFFLLASCTNLKKGEVAIVTGKVNSNTHNRIEIVLYNVPPQARSNTYVTELDGDSEFSFEIPIKGIRFGRISIGNFNYDFCLQPSDRIELDKPLGDTIYYSGEGAEKNNFLFYAEKNGVNESAYYSRLNKRKINPQRFFTEMNRMKEKRIQLLKSYDSKLSDEFINFYKLHSENTLNLMLVMYPNRYKQKNENFVLPKEYEKFTQLSNMIDDSKLSTREYHNMIDYLIRIKAKELGKIDETLKFKDAEHIILFDSLSGQTQAYALLNSIRSDLNFGSRYDTLVVDKFKTLNSDKPSTDEFNRVMDKHVEKQRLIKTPLHPEFANTILLDTMNQELTFSEMMKEHKGKIVYLDLWSTRCRPCVAEMPYSKKLKEKLKDEPIAFVFISVEASDSKKWNEVFKTTLTKENHYVFKNEFRSKMLDFMEINGVPTYMIFDKKGQLLDYNAERPSWGQFTERRLRKLANNE</sequence>
<evidence type="ECO:0000259" key="5">
    <source>
        <dbReference type="PROSITE" id="PS51352"/>
    </source>
</evidence>
<dbReference type="GO" id="GO:0017004">
    <property type="term" value="P:cytochrome complex assembly"/>
    <property type="evidence" value="ECO:0007669"/>
    <property type="project" value="UniProtKB-KW"/>
</dbReference>
<protein>
    <submittedName>
        <fullName evidence="6">Thiol-disulfide oxidoreductase</fullName>
    </submittedName>
</protein>
<dbReference type="OrthoDB" id="736810at2"/>
<dbReference type="eggNOG" id="COG0526">
    <property type="taxonomic scope" value="Bacteria"/>
</dbReference>
<dbReference type="Proteomes" id="UP000019402">
    <property type="component" value="Unassembled WGS sequence"/>
</dbReference>
<keyword evidence="7" id="KW-1185">Reference proteome</keyword>
<dbReference type="Pfam" id="PF13905">
    <property type="entry name" value="Thioredoxin_8"/>
    <property type="match status" value="1"/>
</dbReference>
<evidence type="ECO:0000313" key="6">
    <source>
        <dbReference type="EMBL" id="GAF05892.1"/>
    </source>
</evidence>
<keyword evidence="3" id="KW-1015">Disulfide bond</keyword>
<evidence type="ECO:0000313" key="7">
    <source>
        <dbReference type="Proteomes" id="UP000019402"/>
    </source>
</evidence>
<comment type="caution">
    <text evidence="6">The sequence shown here is derived from an EMBL/GenBank/DDBJ whole genome shotgun (WGS) entry which is preliminary data.</text>
</comment>
<evidence type="ECO:0000256" key="4">
    <source>
        <dbReference type="ARBA" id="ARBA00023284"/>
    </source>
</evidence>
<reference evidence="6 7" key="1">
    <citation type="journal article" date="2014" name="Genome Announc.">
        <title>Draft Genome Sequence of Cytophaga fermentans JCM 21142T, a Facultative Anaerobe Isolated from Marine Mud.</title>
        <authorList>
            <person name="Starns D."/>
            <person name="Oshima K."/>
            <person name="Suda W."/>
            <person name="Iino T."/>
            <person name="Yuki M."/>
            <person name="Inoue J."/>
            <person name="Kitamura K."/>
            <person name="Iida T."/>
            <person name="Darby A."/>
            <person name="Hattori M."/>
            <person name="Ohkuma M."/>
        </authorList>
    </citation>
    <scope>NUCLEOTIDE SEQUENCE [LARGE SCALE GENOMIC DNA]</scope>
    <source>
        <strain evidence="6 7">JCM 21142</strain>
    </source>
</reference>
<dbReference type="EMBL" id="BAMD01000149">
    <property type="protein sequence ID" value="GAF05892.1"/>
    <property type="molecule type" value="Genomic_DNA"/>
</dbReference>
<dbReference type="CDD" id="cd02966">
    <property type="entry name" value="TlpA_like_family"/>
    <property type="match status" value="1"/>
</dbReference>
<dbReference type="AlphaFoldDB" id="W7YBS6"/>
<dbReference type="PANTHER" id="PTHR42852">
    <property type="entry name" value="THIOL:DISULFIDE INTERCHANGE PROTEIN DSBE"/>
    <property type="match status" value="1"/>
</dbReference>
<dbReference type="GO" id="GO:0030313">
    <property type="term" value="C:cell envelope"/>
    <property type="evidence" value="ECO:0007669"/>
    <property type="project" value="UniProtKB-SubCell"/>
</dbReference>
<keyword evidence="4" id="KW-0676">Redox-active center</keyword>
<proteinExistence type="predicted"/>
<dbReference type="SUPFAM" id="SSF52833">
    <property type="entry name" value="Thioredoxin-like"/>
    <property type="match status" value="1"/>
</dbReference>
<evidence type="ECO:0000256" key="2">
    <source>
        <dbReference type="ARBA" id="ARBA00022748"/>
    </source>
</evidence>
<comment type="subcellular location">
    <subcellularLocation>
        <location evidence="1">Cell envelope</location>
    </subcellularLocation>
</comment>
<organism evidence="6 7">
    <name type="scientific">Saccharicrinis fermentans DSM 9555 = JCM 21142</name>
    <dbReference type="NCBI Taxonomy" id="869213"/>
    <lineage>
        <taxon>Bacteria</taxon>
        <taxon>Pseudomonadati</taxon>
        <taxon>Bacteroidota</taxon>
        <taxon>Bacteroidia</taxon>
        <taxon>Marinilabiliales</taxon>
        <taxon>Marinilabiliaceae</taxon>
        <taxon>Saccharicrinis</taxon>
    </lineage>
</organism>
<dbReference type="InterPro" id="IPR013766">
    <property type="entry name" value="Thioredoxin_domain"/>
</dbReference>
<dbReference type="RefSeq" id="WP_052343301.1">
    <property type="nucleotide sequence ID" value="NZ_BAMD01000149.1"/>
</dbReference>
<gene>
    <name evidence="6" type="ORF">JCM21142_124651</name>
</gene>